<evidence type="ECO:0000313" key="1">
    <source>
        <dbReference type="EMBL" id="OAQ27022.1"/>
    </source>
</evidence>
<evidence type="ECO:0000313" key="2">
    <source>
        <dbReference type="Proteomes" id="UP000078512"/>
    </source>
</evidence>
<proteinExistence type="predicted"/>
<dbReference type="AlphaFoldDB" id="A0A197JP48"/>
<dbReference type="Proteomes" id="UP000078512">
    <property type="component" value="Unassembled WGS sequence"/>
</dbReference>
<gene>
    <name evidence="1" type="ORF">K457DRAFT_139986</name>
</gene>
<dbReference type="EMBL" id="KV442061">
    <property type="protein sequence ID" value="OAQ27022.1"/>
    <property type="molecule type" value="Genomic_DNA"/>
</dbReference>
<dbReference type="OrthoDB" id="2423504at2759"/>
<accession>A0A197JP48</accession>
<reference evidence="1 2" key="1">
    <citation type="submission" date="2016-05" db="EMBL/GenBank/DDBJ databases">
        <title>Genome sequencing reveals origins of a unique bacterial endosymbiosis in the earliest lineages of terrestrial Fungi.</title>
        <authorList>
            <consortium name="DOE Joint Genome Institute"/>
            <person name="Uehling J."/>
            <person name="Gryganskyi A."/>
            <person name="Hameed K."/>
            <person name="Tschaplinski T."/>
            <person name="Misztal P."/>
            <person name="Wu S."/>
            <person name="Desiro A."/>
            <person name="Vande Pol N."/>
            <person name="Du Z.-Y."/>
            <person name="Zienkiewicz A."/>
            <person name="Zienkiewicz K."/>
            <person name="Morin E."/>
            <person name="Tisserant E."/>
            <person name="Splivallo R."/>
            <person name="Hainaut M."/>
            <person name="Henrissat B."/>
            <person name="Ohm R."/>
            <person name="Kuo A."/>
            <person name="Yan J."/>
            <person name="Lipzen A."/>
            <person name="Nolan M."/>
            <person name="Labutti K."/>
            <person name="Barry K."/>
            <person name="Goldstein A."/>
            <person name="Labbe J."/>
            <person name="Schadt C."/>
            <person name="Tuskan G."/>
            <person name="Grigoriev I."/>
            <person name="Martin F."/>
            <person name="Vilgalys R."/>
            <person name="Bonito G."/>
        </authorList>
    </citation>
    <scope>NUCLEOTIDE SEQUENCE [LARGE SCALE GENOMIC DNA]</scope>
    <source>
        <strain evidence="1 2">AG-77</strain>
    </source>
</reference>
<sequence>MPLLHTLSRSARPSLLPRTHLPTGTTVAVTATATLGLGLSCLFSRHYSSAVSEAVALPTTSTTATETTTPLYTFKDMSEQEVLFAEMRHHKVSWKEIGAYYGKSSLEVFYGYIPIATRAYKHQWTSRMTSEDVAEHLRLQGQQD</sequence>
<name>A0A197JP48_9FUNG</name>
<protein>
    <submittedName>
        <fullName evidence="1">Uncharacterized protein</fullName>
    </submittedName>
</protein>
<keyword evidence="2" id="KW-1185">Reference proteome</keyword>
<organism evidence="1 2">
    <name type="scientific">Linnemannia elongata AG-77</name>
    <dbReference type="NCBI Taxonomy" id="1314771"/>
    <lineage>
        <taxon>Eukaryota</taxon>
        <taxon>Fungi</taxon>
        <taxon>Fungi incertae sedis</taxon>
        <taxon>Mucoromycota</taxon>
        <taxon>Mortierellomycotina</taxon>
        <taxon>Mortierellomycetes</taxon>
        <taxon>Mortierellales</taxon>
        <taxon>Mortierellaceae</taxon>
        <taxon>Linnemannia</taxon>
    </lineage>
</organism>